<protein>
    <submittedName>
        <fullName evidence="2">Non-specific serine/threonine protein kinase</fullName>
    </submittedName>
</protein>
<dbReference type="STRING" id="994479.GCA_000194155_03146"/>
<dbReference type="InterPro" id="IPR011990">
    <property type="entry name" value="TPR-like_helical_dom_sf"/>
</dbReference>
<dbReference type="PRINTS" id="PR00038">
    <property type="entry name" value="HTHLUXR"/>
</dbReference>
<proteinExistence type="predicted"/>
<dbReference type="InterPro" id="IPR036388">
    <property type="entry name" value="WH-like_DNA-bd_sf"/>
</dbReference>
<dbReference type="EMBL" id="PJNB01000001">
    <property type="protein sequence ID" value="PKW18506.1"/>
    <property type="molecule type" value="Genomic_DNA"/>
</dbReference>
<dbReference type="Gene3D" id="3.40.50.300">
    <property type="entry name" value="P-loop containing nucleotide triphosphate hydrolases"/>
    <property type="match status" value="1"/>
</dbReference>
<evidence type="ECO:0000259" key="1">
    <source>
        <dbReference type="PROSITE" id="PS50043"/>
    </source>
</evidence>
<gene>
    <name evidence="2" type="ORF">A8926_6597</name>
</gene>
<name>A0A2N3Y6E8_SACSN</name>
<feature type="domain" description="HTH luxR-type" evidence="1">
    <location>
        <begin position="712"/>
        <end position="777"/>
    </location>
</feature>
<comment type="caution">
    <text evidence="2">The sequence shown here is derived from an EMBL/GenBank/DDBJ whole genome shotgun (WGS) entry which is preliminary data.</text>
</comment>
<dbReference type="PROSITE" id="PS50043">
    <property type="entry name" value="HTH_LUXR_2"/>
    <property type="match status" value="1"/>
</dbReference>
<dbReference type="SUPFAM" id="SSF46894">
    <property type="entry name" value="C-terminal effector domain of the bipartite response regulators"/>
    <property type="match status" value="1"/>
</dbReference>
<dbReference type="Gene3D" id="1.25.40.10">
    <property type="entry name" value="Tetratricopeptide repeat domain"/>
    <property type="match status" value="1"/>
</dbReference>
<dbReference type="RefSeq" id="WP_337466332.1">
    <property type="nucleotide sequence ID" value="NZ_CP061007.1"/>
</dbReference>
<dbReference type="PANTHER" id="PTHR47691:SF3">
    <property type="entry name" value="HTH-TYPE TRANSCRIPTIONAL REGULATOR RV0890C-RELATED"/>
    <property type="match status" value="1"/>
</dbReference>
<dbReference type="GO" id="GO:0043531">
    <property type="term" value="F:ADP binding"/>
    <property type="evidence" value="ECO:0007669"/>
    <property type="project" value="InterPro"/>
</dbReference>
<accession>A0A2N3Y6E8</accession>
<dbReference type="InterPro" id="IPR027417">
    <property type="entry name" value="P-loop_NTPase"/>
</dbReference>
<dbReference type="InterPro" id="IPR002182">
    <property type="entry name" value="NB-ARC"/>
</dbReference>
<dbReference type="InterPro" id="IPR016032">
    <property type="entry name" value="Sig_transdc_resp-reg_C-effctor"/>
</dbReference>
<organism evidence="2 3">
    <name type="scientific">Saccharopolyspora spinosa</name>
    <dbReference type="NCBI Taxonomy" id="60894"/>
    <lineage>
        <taxon>Bacteria</taxon>
        <taxon>Bacillati</taxon>
        <taxon>Actinomycetota</taxon>
        <taxon>Actinomycetes</taxon>
        <taxon>Pseudonocardiales</taxon>
        <taxon>Pseudonocardiaceae</taxon>
        <taxon>Saccharopolyspora</taxon>
    </lineage>
</organism>
<dbReference type="Proteomes" id="UP000233786">
    <property type="component" value="Unassembled WGS sequence"/>
</dbReference>
<dbReference type="Pfam" id="PF25872">
    <property type="entry name" value="HTH_77"/>
    <property type="match status" value="1"/>
</dbReference>
<dbReference type="GO" id="GO:0006355">
    <property type="term" value="P:regulation of DNA-templated transcription"/>
    <property type="evidence" value="ECO:0007669"/>
    <property type="project" value="InterPro"/>
</dbReference>
<dbReference type="PANTHER" id="PTHR47691">
    <property type="entry name" value="REGULATOR-RELATED"/>
    <property type="match status" value="1"/>
</dbReference>
<keyword evidence="3" id="KW-1185">Reference proteome</keyword>
<dbReference type="GO" id="GO:0003677">
    <property type="term" value="F:DNA binding"/>
    <property type="evidence" value="ECO:0007669"/>
    <property type="project" value="InterPro"/>
</dbReference>
<evidence type="ECO:0000313" key="3">
    <source>
        <dbReference type="Proteomes" id="UP000233786"/>
    </source>
</evidence>
<dbReference type="SMART" id="SM00421">
    <property type="entry name" value="HTH_LUXR"/>
    <property type="match status" value="1"/>
</dbReference>
<dbReference type="GO" id="GO:0004674">
    <property type="term" value="F:protein serine/threonine kinase activity"/>
    <property type="evidence" value="ECO:0007669"/>
    <property type="project" value="UniProtKB-KW"/>
</dbReference>
<dbReference type="Gene3D" id="1.10.10.10">
    <property type="entry name" value="Winged helix-like DNA-binding domain superfamily/Winged helix DNA-binding domain"/>
    <property type="match status" value="1"/>
</dbReference>
<reference evidence="2" key="1">
    <citation type="submission" date="2017-12" db="EMBL/GenBank/DDBJ databases">
        <title>Sequencing the genomes of 1000 Actinobacteria strains.</title>
        <authorList>
            <person name="Klenk H.-P."/>
        </authorList>
    </citation>
    <scope>NUCLEOTIDE SEQUENCE [LARGE SCALE GENOMIC DNA]</scope>
    <source>
        <strain evidence="2">DSM 44228</strain>
    </source>
</reference>
<keyword evidence="2" id="KW-0723">Serine/threonine-protein kinase</keyword>
<dbReference type="AlphaFoldDB" id="A0A2N3Y6E8"/>
<dbReference type="Pfam" id="PF00196">
    <property type="entry name" value="GerE"/>
    <property type="match status" value="1"/>
</dbReference>
<dbReference type="InterPro" id="IPR000792">
    <property type="entry name" value="Tscrpt_reg_LuxR_C"/>
</dbReference>
<keyword evidence="2" id="KW-0808">Transferase</keyword>
<dbReference type="InterPro" id="IPR058852">
    <property type="entry name" value="HTH_77"/>
</dbReference>
<dbReference type="PRINTS" id="PR00364">
    <property type="entry name" value="DISEASERSIST"/>
</dbReference>
<sequence>MSGVAVREAGRLPYEVTSFVGRRQAATRVKRALSSSRLVTLTGFGGIGKSRLALHVAHDVRRAFSAGTFLVELANVRDPMLVPQAVAAALGIHDRSTRAPEAVLVDYLADKQVLLVLDNCEHLLGACSRLVAVLLAAAPRLRILATSREHLGIVAEQTWPVPPLSVPAGSDSSTSQQEGRPYQREALTLFEQRAAAALPGFTINEENEQIVARLCRRLDGIPLAIELAAVRVRVLSVGQILTRMENRFRLLTTGDRADDPRHQTLRAAVDWSYNLCNEHEKQLWARCSVFTDEFDLDAAENVCTGDGLTDDDVFAALAGLIDKSVLTRTEERTKTRYRMLETIRQYGHDRLTEAGAENALRCRHRDYYLHLAEQSDAESAGPHQAGWLARLRAERGNFWAALDYCFTTPGEASVGLRMVSALWFYWAAGDYLREGRMWLDRALALETEPTSQRARALWITGWIAHRQGDRDGALVLLNESRELARKLGDETEFTYATQFLGDREMWDNNLTRATQLLDEALARHRATGHWTGPALAIFSIRAQAAGLLGDLDRAMVLLHECRKICTELGERWRLSWAEWNMAITWWAAGDPTKAAASASRSLRNKRELNDLLGISDCVELLAWVAAAERNPERAAILFGALDKMWELIGTPLFGSETLLTWREQAKARAQEALTDTEYETARGQGTRMNREQTIFYALGEKPPPVEAAAASAPETEPVLTKREREVAALVTAGKTNKEIAADLVISQRTAEAHVENILSKLGFTSRAQVISWMTGQR</sequence>
<keyword evidence="2" id="KW-0418">Kinase</keyword>
<dbReference type="Pfam" id="PF00931">
    <property type="entry name" value="NB-ARC"/>
    <property type="match status" value="1"/>
</dbReference>
<dbReference type="SUPFAM" id="SSF52540">
    <property type="entry name" value="P-loop containing nucleoside triphosphate hydrolases"/>
    <property type="match status" value="1"/>
</dbReference>
<dbReference type="CDD" id="cd06170">
    <property type="entry name" value="LuxR_C_like"/>
    <property type="match status" value="1"/>
</dbReference>
<dbReference type="SUPFAM" id="SSF48452">
    <property type="entry name" value="TPR-like"/>
    <property type="match status" value="2"/>
</dbReference>
<evidence type="ECO:0000313" key="2">
    <source>
        <dbReference type="EMBL" id="PKW18506.1"/>
    </source>
</evidence>